<dbReference type="STRING" id="241244.ATY39_01255"/>
<dbReference type="Gene3D" id="1.10.10.10">
    <property type="entry name" value="Winged helix-like DNA-binding domain superfamily/Winged helix DNA-binding domain"/>
    <property type="match status" value="1"/>
</dbReference>
<dbReference type="Pfam" id="PF01037">
    <property type="entry name" value="AsnC_trans_reg"/>
    <property type="match status" value="1"/>
</dbReference>
<evidence type="ECO:0000313" key="1">
    <source>
        <dbReference type="EMBL" id="AMW98164.1"/>
    </source>
</evidence>
<dbReference type="EMBL" id="CP014806">
    <property type="protein sequence ID" value="AMW98164.1"/>
    <property type="molecule type" value="Genomic_DNA"/>
</dbReference>
<sequence>MDVTDIQLLKILQEDGRITLSDLSKKLSLSRPSVAERFTRLTEKGTIDKIGARVLPNAVGRNLLLFIQVSEVKVLYDDFEEMTRNHPDIIECHRLTGTVNYLLKAAVNDVDHLNKLIDYLIHYGIIHTSIVLKSPVSEKIVLPSAIEQEWP</sequence>
<dbReference type="InterPro" id="IPR019888">
    <property type="entry name" value="Tscrpt_reg_AsnC-like"/>
</dbReference>
<keyword evidence="2" id="KW-1185">Reference proteome</keyword>
<dbReference type="SUPFAM" id="SSF46785">
    <property type="entry name" value="Winged helix' DNA-binding domain"/>
    <property type="match status" value="1"/>
</dbReference>
<protein>
    <submittedName>
        <fullName evidence="1">AsnC family transcriptional regulator</fullName>
    </submittedName>
</protein>
<dbReference type="InterPro" id="IPR019887">
    <property type="entry name" value="Tscrpt_reg_AsnC/Lrp_C"/>
</dbReference>
<dbReference type="InterPro" id="IPR036388">
    <property type="entry name" value="WH-like_DNA-bd_sf"/>
</dbReference>
<reference evidence="1 2" key="1">
    <citation type="journal article" date="2016" name="Genome Announc.">
        <title>Whole-Genome Sequence of Rummeliibacillus stabekisii Strain PP9 Isolated from Antarctic Soil.</title>
        <authorList>
            <person name="da Mota F.F."/>
            <person name="Vollu R.E."/>
            <person name="Jurelevicius D."/>
            <person name="Seldin L."/>
        </authorList>
    </citation>
    <scope>NUCLEOTIDE SEQUENCE [LARGE SCALE GENOMIC DNA]</scope>
    <source>
        <strain evidence="1 2">PP9</strain>
    </source>
</reference>
<dbReference type="InterPro" id="IPR011008">
    <property type="entry name" value="Dimeric_a/b-barrel"/>
</dbReference>
<dbReference type="PANTHER" id="PTHR30154">
    <property type="entry name" value="LEUCINE-RESPONSIVE REGULATORY PROTEIN"/>
    <property type="match status" value="1"/>
</dbReference>
<organism evidence="1 2">
    <name type="scientific">Rummeliibacillus stabekisii</name>
    <dbReference type="NCBI Taxonomy" id="241244"/>
    <lineage>
        <taxon>Bacteria</taxon>
        <taxon>Bacillati</taxon>
        <taxon>Bacillota</taxon>
        <taxon>Bacilli</taxon>
        <taxon>Bacillales</taxon>
        <taxon>Caryophanaceae</taxon>
        <taxon>Rummeliibacillus</taxon>
    </lineage>
</organism>
<gene>
    <name evidence="1" type="ORF">ATY39_01255</name>
</gene>
<proteinExistence type="predicted"/>
<name>A0A143H8V4_9BACL</name>
<dbReference type="PANTHER" id="PTHR30154:SF53">
    <property type="entry name" value="HTH-TYPE TRANSCRIPTIONAL REGULATOR LRPC"/>
    <property type="match status" value="1"/>
</dbReference>
<dbReference type="AlphaFoldDB" id="A0A143H8V4"/>
<dbReference type="PRINTS" id="PR00033">
    <property type="entry name" value="HTHASNC"/>
</dbReference>
<dbReference type="Pfam" id="PF13404">
    <property type="entry name" value="HTH_AsnC-type"/>
    <property type="match status" value="1"/>
</dbReference>
<dbReference type="KEGG" id="rst:ATY39_01255"/>
<dbReference type="InterPro" id="IPR000485">
    <property type="entry name" value="AsnC-type_HTH_dom"/>
</dbReference>
<dbReference type="SUPFAM" id="SSF54909">
    <property type="entry name" value="Dimeric alpha+beta barrel"/>
    <property type="match status" value="1"/>
</dbReference>
<dbReference type="OrthoDB" id="34294at2"/>
<dbReference type="PROSITE" id="PS50956">
    <property type="entry name" value="HTH_ASNC_2"/>
    <property type="match status" value="1"/>
</dbReference>
<reference evidence="2" key="2">
    <citation type="submission" date="2016-03" db="EMBL/GenBank/DDBJ databases">
        <authorList>
            <person name="Ploux O."/>
        </authorList>
    </citation>
    <scope>NUCLEOTIDE SEQUENCE [LARGE SCALE GENOMIC DNA]</scope>
    <source>
        <strain evidence="2">PP9</strain>
    </source>
</reference>
<dbReference type="GO" id="GO:0043200">
    <property type="term" value="P:response to amino acid"/>
    <property type="evidence" value="ECO:0007669"/>
    <property type="project" value="TreeGrafter"/>
</dbReference>
<dbReference type="RefSeq" id="WP_066784673.1">
    <property type="nucleotide sequence ID" value="NZ_BJVD01000001.1"/>
</dbReference>
<dbReference type="Gene3D" id="3.30.70.920">
    <property type="match status" value="1"/>
</dbReference>
<dbReference type="InterPro" id="IPR036390">
    <property type="entry name" value="WH_DNA-bd_sf"/>
</dbReference>
<dbReference type="GO" id="GO:0005829">
    <property type="term" value="C:cytosol"/>
    <property type="evidence" value="ECO:0007669"/>
    <property type="project" value="TreeGrafter"/>
</dbReference>
<dbReference type="SMART" id="SM00344">
    <property type="entry name" value="HTH_ASNC"/>
    <property type="match status" value="1"/>
</dbReference>
<accession>A0A143H8V4</accession>
<dbReference type="Proteomes" id="UP000076021">
    <property type="component" value="Chromosome"/>
</dbReference>
<dbReference type="GO" id="GO:0043565">
    <property type="term" value="F:sequence-specific DNA binding"/>
    <property type="evidence" value="ECO:0007669"/>
    <property type="project" value="InterPro"/>
</dbReference>
<evidence type="ECO:0000313" key="2">
    <source>
        <dbReference type="Proteomes" id="UP000076021"/>
    </source>
</evidence>